<keyword evidence="2" id="KW-0812">Transmembrane</keyword>
<comment type="caution">
    <text evidence="3">The sequence shown here is derived from an EMBL/GenBank/DDBJ whole genome shotgun (WGS) entry which is preliminary data.</text>
</comment>
<feature type="transmembrane region" description="Helical" evidence="2">
    <location>
        <begin position="95"/>
        <end position="115"/>
    </location>
</feature>
<feature type="region of interest" description="Disordered" evidence="1">
    <location>
        <begin position="1"/>
        <end position="42"/>
    </location>
</feature>
<protein>
    <submittedName>
        <fullName evidence="3">Uncharacterized protein</fullName>
    </submittedName>
</protein>
<feature type="compositionally biased region" description="Pro residues" evidence="1">
    <location>
        <begin position="1"/>
        <end position="10"/>
    </location>
</feature>
<keyword evidence="2" id="KW-1133">Transmembrane helix</keyword>
<dbReference type="AlphaFoldDB" id="A0A9K3KDT7"/>
<accession>A0A9K3KDT7</accession>
<evidence type="ECO:0000313" key="4">
    <source>
        <dbReference type="Proteomes" id="UP000693970"/>
    </source>
</evidence>
<reference evidence="3" key="2">
    <citation type="submission" date="2021-04" db="EMBL/GenBank/DDBJ databases">
        <authorList>
            <person name="Podell S."/>
        </authorList>
    </citation>
    <scope>NUCLEOTIDE SEQUENCE</scope>
    <source>
        <strain evidence="3">Hildebrandi</strain>
    </source>
</reference>
<evidence type="ECO:0000256" key="1">
    <source>
        <dbReference type="SAM" id="MobiDB-lite"/>
    </source>
</evidence>
<feature type="compositionally biased region" description="Low complexity" evidence="1">
    <location>
        <begin position="23"/>
        <end position="41"/>
    </location>
</feature>
<sequence length="212" mass="23326">MTDPSSPQPPFSSSSNYYVQTDHQQQSSNHHPSSLSSPSSPKQRRSRLFFGVCDMRTATVALNLLNIAFTAIVVVVLSLMFLLQGGPFVGKNIFHTVMSGLLTAGISAVGLYGAMNWNLNALYVSILGFFTIFVWRFVHLDWIDIVVTAVLLYPHSMLTFEMRAGILTPETFDREEYLTESGRDLVEMAHQYISPKNGGTDDSTGAAAPDLA</sequence>
<dbReference type="EMBL" id="JAGRRH010000026">
    <property type="protein sequence ID" value="KAG7341753.1"/>
    <property type="molecule type" value="Genomic_DNA"/>
</dbReference>
<organism evidence="3 4">
    <name type="scientific">Nitzschia inconspicua</name>
    <dbReference type="NCBI Taxonomy" id="303405"/>
    <lineage>
        <taxon>Eukaryota</taxon>
        <taxon>Sar</taxon>
        <taxon>Stramenopiles</taxon>
        <taxon>Ochrophyta</taxon>
        <taxon>Bacillariophyta</taxon>
        <taxon>Bacillariophyceae</taxon>
        <taxon>Bacillariophycidae</taxon>
        <taxon>Bacillariales</taxon>
        <taxon>Bacillariaceae</taxon>
        <taxon>Nitzschia</taxon>
    </lineage>
</organism>
<feature type="transmembrane region" description="Helical" evidence="2">
    <location>
        <begin position="64"/>
        <end position="83"/>
    </location>
</feature>
<keyword evidence="4" id="KW-1185">Reference proteome</keyword>
<feature type="transmembrane region" description="Helical" evidence="2">
    <location>
        <begin position="121"/>
        <end position="153"/>
    </location>
</feature>
<feature type="region of interest" description="Disordered" evidence="1">
    <location>
        <begin position="193"/>
        <end position="212"/>
    </location>
</feature>
<evidence type="ECO:0000313" key="3">
    <source>
        <dbReference type="EMBL" id="KAG7341753.1"/>
    </source>
</evidence>
<name>A0A9K3KDT7_9STRA</name>
<keyword evidence="2" id="KW-0472">Membrane</keyword>
<dbReference type="OrthoDB" id="50805at2759"/>
<evidence type="ECO:0000256" key="2">
    <source>
        <dbReference type="SAM" id="Phobius"/>
    </source>
</evidence>
<dbReference type="Proteomes" id="UP000693970">
    <property type="component" value="Unassembled WGS sequence"/>
</dbReference>
<gene>
    <name evidence="3" type="ORF">IV203_023706</name>
</gene>
<proteinExistence type="predicted"/>
<reference evidence="3" key="1">
    <citation type="journal article" date="2021" name="Sci. Rep.">
        <title>Diploid genomic architecture of Nitzschia inconspicua, an elite biomass production diatom.</title>
        <authorList>
            <person name="Oliver A."/>
            <person name="Podell S."/>
            <person name="Pinowska A."/>
            <person name="Traller J.C."/>
            <person name="Smith S.R."/>
            <person name="McClure R."/>
            <person name="Beliaev A."/>
            <person name="Bohutskyi P."/>
            <person name="Hill E.A."/>
            <person name="Rabines A."/>
            <person name="Zheng H."/>
            <person name="Allen L.Z."/>
            <person name="Kuo A."/>
            <person name="Grigoriev I.V."/>
            <person name="Allen A.E."/>
            <person name="Hazlebeck D."/>
            <person name="Allen E.E."/>
        </authorList>
    </citation>
    <scope>NUCLEOTIDE SEQUENCE</scope>
    <source>
        <strain evidence="3">Hildebrandi</strain>
    </source>
</reference>